<dbReference type="InterPro" id="IPR001387">
    <property type="entry name" value="Cro/C1-type_HTH"/>
</dbReference>
<reference evidence="2 3" key="1">
    <citation type="submission" date="2018-08" db="EMBL/GenBank/DDBJ databases">
        <title>Bacillus phenotypic plasticity.</title>
        <authorList>
            <person name="Hurtado E."/>
        </authorList>
    </citation>
    <scope>NUCLEOTIDE SEQUENCE [LARGE SCALE GENOMIC DNA]</scope>
    <source>
        <strain evidence="2 3">427</strain>
    </source>
</reference>
<dbReference type="CDD" id="cd00093">
    <property type="entry name" value="HTH_XRE"/>
    <property type="match status" value="1"/>
</dbReference>
<evidence type="ECO:0000313" key="3">
    <source>
        <dbReference type="Proteomes" id="UP000324326"/>
    </source>
</evidence>
<evidence type="ECO:0000259" key="1">
    <source>
        <dbReference type="PROSITE" id="PS50943"/>
    </source>
</evidence>
<dbReference type="RefSeq" id="WP_081374680.1">
    <property type="nucleotide sequence ID" value="NZ_QSND01000001.1"/>
</dbReference>
<dbReference type="Gene3D" id="1.10.260.40">
    <property type="entry name" value="lambda repressor-like DNA-binding domains"/>
    <property type="match status" value="1"/>
</dbReference>
<evidence type="ECO:0000313" key="2">
    <source>
        <dbReference type="EMBL" id="KAA6452720.1"/>
    </source>
</evidence>
<dbReference type="AlphaFoldDB" id="A0A5M8RZ87"/>
<organism evidence="2 3">
    <name type="scientific">Bacillus swezeyi</name>
    <dbReference type="NCBI Taxonomy" id="1925020"/>
    <lineage>
        <taxon>Bacteria</taxon>
        <taxon>Bacillati</taxon>
        <taxon>Bacillota</taxon>
        <taxon>Bacilli</taxon>
        <taxon>Bacillales</taxon>
        <taxon>Bacillaceae</taxon>
        <taxon>Bacillus</taxon>
    </lineage>
</organism>
<feature type="domain" description="HTH cro/C1-type" evidence="1">
    <location>
        <begin position="29"/>
        <end position="64"/>
    </location>
</feature>
<dbReference type="SUPFAM" id="SSF47413">
    <property type="entry name" value="lambda repressor-like DNA-binding domains"/>
    <property type="match status" value="1"/>
</dbReference>
<accession>A0A5M8RZ87</accession>
<dbReference type="GO" id="GO:0003677">
    <property type="term" value="F:DNA binding"/>
    <property type="evidence" value="ECO:0007669"/>
    <property type="project" value="InterPro"/>
</dbReference>
<comment type="caution">
    <text evidence="2">The sequence shown here is derived from an EMBL/GenBank/DDBJ whole genome shotgun (WGS) entry which is preliminary data.</text>
</comment>
<dbReference type="Proteomes" id="UP000324326">
    <property type="component" value="Unassembled WGS sequence"/>
</dbReference>
<dbReference type="EMBL" id="QSND01000001">
    <property type="protein sequence ID" value="KAA6452720.1"/>
    <property type="molecule type" value="Genomic_DNA"/>
</dbReference>
<dbReference type="PROSITE" id="PS50943">
    <property type="entry name" value="HTH_CROC1"/>
    <property type="match status" value="1"/>
</dbReference>
<dbReference type="InterPro" id="IPR010982">
    <property type="entry name" value="Lambda_DNA-bd_dom_sf"/>
</dbReference>
<protein>
    <submittedName>
        <fullName evidence="2">XRE family transcriptional regulator</fullName>
    </submittedName>
</protein>
<name>A0A5M8RZ87_9BACI</name>
<dbReference type="Pfam" id="PF13443">
    <property type="entry name" value="HTH_26"/>
    <property type="match status" value="1"/>
</dbReference>
<proteinExistence type="predicted"/>
<sequence>MKKLRISFKPMEITLIRRDKNRTDLKKDLGISPSTLAKMSRGEVVSLAVILKICEYLECNIEDVVEFVEAETADANK</sequence>
<gene>
    <name evidence="2" type="ORF">DX927_00390</name>
</gene>